<proteinExistence type="predicted"/>
<accession>A0A835V698</accession>
<dbReference type="OrthoDB" id="1925970at2759"/>
<evidence type="ECO:0000313" key="1">
    <source>
        <dbReference type="EMBL" id="KAG0489024.1"/>
    </source>
</evidence>
<gene>
    <name evidence="1" type="ORF">HPP92_007835</name>
</gene>
<dbReference type="EMBL" id="JADCNL010000003">
    <property type="protein sequence ID" value="KAG0489024.1"/>
    <property type="molecule type" value="Genomic_DNA"/>
</dbReference>
<organism evidence="1 2">
    <name type="scientific">Vanilla planifolia</name>
    <name type="common">Vanilla</name>
    <dbReference type="NCBI Taxonomy" id="51239"/>
    <lineage>
        <taxon>Eukaryota</taxon>
        <taxon>Viridiplantae</taxon>
        <taxon>Streptophyta</taxon>
        <taxon>Embryophyta</taxon>
        <taxon>Tracheophyta</taxon>
        <taxon>Spermatophyta</taxon>
        <taxon>Magnoliopsida</taxon>
        <taxon>Liliopsida</taxon>
        <taxon>Asparagales</taxon>
        <taxon>Orchidaceae</taxon>
        <taxon>Vanilloideae</taxon>
        <taxon>Vanilleae</taxon>
        <taxon>Vanilla</taxon>
    </lineage>
</organism>
<sequence>MLESYVLHFPFEVWGFSGTSVTVVWSSCTRITFCPPRQDVLFSAAADFSIELSPERKSSRHFFKSDIGSRVDRIGAVPEEIRIEV</sequence>
<dbReference type="AlphaFoldDB" id="A0A835V698"/>
<evidence type="ECO:0000313" key="2">
    <source>
        <dbReference type="Proteomes" id="UP000636800"/>
    </source>
</evidence>
<dbReference type="Proteomes" id="UP000636800">
    <property type="component" value="Chromosome 3"/>
</dbReference>
<keyword evidence="2" id="KW-1185">Reference proteome</keyword>
<comment type="caution">
    <text evidence="1">The sequence shown here is derived from an EMBL/GenBank/DDBJ whole genome shotgun (WGS) entry which is preliminary data.</text>
</comment>
<protein>
    <submittedName>
        <fullName evidence="1">Uncharacterized protein</fullName>
    </submittedName>
</protein>
<reference evidence="1 2" key="1">
    <citation type="journal article" date="2020" name="Nat. Food">
        <title>A phased Vanilla planifolia genome enables genetic improvement of flavour and production.</title>
        <authorList>
            <person name="Hasing T."/>
            <person name="Tang H."/>
            <person name="Brym M."/>
            <person name="Khazi F."/>
            <person name="Huang T."/>
            <person name="Chambers A.H."/>
        </authorList>
    </citation>
    <scope>NUCLEOTIDE SEQUENCE [LARGE SCALE GENOMIC DNA]</scope>
    <source>
        <tissue evidence="1">Leaf</tissue>
    </source>
</reference>
<name>A0A835V698_VANPL</name>